<dbReference type="EMBL" id="BAAAYN010000002">
    <property type="protein sequence ID" value="GAA3382400.1"/>
    <property type="molecule type" value="Genomic_DNA"/>
</dbReference>
<dbReference type="SUPFAM" id="SSF88723">
    <property type="entry name" value="PIN domain-like"/>
    <property type="match status" value="1"/>
</dbReference>
<proteinExistence type="predicted"/>
<protein>
    <recommendedName>
        <fullName evidence="3">PIN domain-containing protein</fullName>
    </recommendedName>
</protein>
<dbReference type="Gene3D" id="3.40.50.1010">
    <property type="entry name" value="5'-nuclease"/>
    <property type="match status" value="1"/>
</dbReference>
<dbReference type="RefSeq" id="WP_345726186.1">
    <property type="nucleotide sequence ID" value="NZ_BAAAYN010000002.1"/>
</dbReference>
<comment type="caution">
    <text evidence="1">The sequence shown here is derived from an EMBL/GenBank/DDBJ whole genome shotgun (WGS) entry which is preliminary data.</text>
</comment>
<evidence type="ECO:0008006" key="3">
    <source>
        <dbReference type="Google" id="ProtNLM"/>
    </source>
</evidence>
<keyword evidence="2" id="KW-1185">Reference proteome</keyword>
<evidence type="ECO:0000313" key="1">
    <source>
        <dbReference type="EMBL" id="GAA3382400.1"/>
    </source>
</evidence>
<gene>
    <name evidence="1" type="ORF">GCM10020369_04110</name>
</gene>
<sequence>MIVIDASALADALMDDGDIGEQARRLLASDPGWAAPSHLVVEVLSVLRVEITEGGAGVVLSGPPTRRVGQR</sequence>
<reference evidence="2" key="1">
    <citation type="journal article" date="2019" name="Int. J. Syst. Evol. Microbiol.">
        <title>The Global Catalogue of Microorganisms (GCM) 10K type strain sequencing project: providing services to taxonomists for standard genome sequencing and annotation.</title>
        <authorList>
            <consortium name="The Broad Institute Genomics Platform"/>
            <consortium name="The Broad Institute Genome Sequencing Center for Infectious Disease"/>
            <person name="Wu L."/>
            <person name="Ma J."/>
        </authorList>
    </citation>
    <scope>NUCLEOTIDE SEQUENCE [LARGE SCALE GENOMIC DNA]</scope>
    <source>
        <strain evidence="2">JCM 9458</strain>
    </source>
</reference>
<dbReference type="InterPro" id="IPR029060">
    <property type="entry name" value="PIN-like_dom_sf"/>
</dbReference>
<accession>A0ABP6SQX8</accession>
<name>A0ABP6SQX8_9ACTN</name>
<dbReference type="Proteomes" id="UP001501676">
    <property type="component" value="Unassembled WGS sequence"/>
</dbReference>
<evidence type="ECO:0000313" key="2">
    <source>
        <dbReference type="Proteomes" id="UP001501676"/>
    </source>
</evidence>
<organism evidence="1 2">
    <name type="scientific">Cryptosporangium minutisporangium</name>
    <dbReference type="NCBI Taxonomy" id="113569"/>
    <lineage>
        <taxon>Bacteria</taxon>
        <taxon>Bacillati</taxon>
        <taxon>Actinomycetota</taxon>
        <taxon>Actinomycetes</taxon>
        <taxon>Cryptosporangiales</taxon>
        <taxon>Cryptosporangiaceae</taxon>
        <taxon>Cryptosporangium</taxon>
    </lineage>
</organism>